<evidence type="ECO:0000313" key="7">
    <source>
        <dbReference type="Proteomes" id="UP001213015"/>
    </source>
</evidence>
<comment type="similarity">
    <text evidence="1 5">Belongs to the 5-formyltetrahydrofolate cyclo-ligase family.</text>
</comment>
<dbReference type="InterPro" id="IPR002698">
    <property type="entry name" value="FTHF_cligase"/>
</dbReference>
<dbReference type="NCBIfam" id="TIGR02727">
    <property type="entry name" value="MTHFS_bact"/>
    <property type="match status" value="1"/>
</dbReference>
<keyword evidence="6" id="KW-0436">Ligase</keyword>
<dbReference type="PIRSF" id="PIRSF006806">
    <property type="entry name" value="FTHF_cligase"/>
    <property type="match status" value="1"/>
</dbReference>
<protein>
    <recommendedName>
        <fullName evidence="5">5-formyltetrahydrofolate cyclo-ligase</fullName>
        <ecNumber evidence="5">6.3.3.2</ecNumber>
    </recommendedName>
</protein>
<dbReference type="GO" id="GO:0005524">
    <property type="term" value="F:ATP binding"/>
    <property type="evidence" value="ECO:0007669"/>
    <property type="project" value="UniProtKB-KW"/>
</dbReference>
<dbReference type="SUPFAM" id="SSF100950">
    <property type="entry name" value="NagB/RpiA/CoA transferase-like"/>
    <property type="match status" value="1"/>
</dbReference>
<reference evidence="6" key="1">
    <citation type="submission" date="2022-01" db="EMBL/GenBank/DDBJ databases">
        <title>VMRC isolate genome collection.</title>
        <authorList>
            <person name="France M."/>
            <person name="Rutt L."/>
            <person name="Humphrys M."/>
            <person name="Ravel J."/>
        </authorList>
    </citation>
    <scope>NUCLEOTIDE SEQUENCE</scope>
    <source>
        <strain evidence="6">C0127B5</strain>
    </source>
</reference>
<dbReference type="GO" id="GO:0046872">
    <property type="term" value="F:metal ion binding"/>
    <property type="evidence" value="ECO:0007669"/>
    <property type="project" value="UniProtKB-KW"/>
</dbReference>
<comment type="caution">
    <text evidence="6">The sequence shown here is derived from an EMBL/GenBank/DDBJ whole genome shotgun (WGS) entry which is preliminary data.</text>
</comment>
<keyword evidence="3 4" id="KW-0067">ATP-binding</keyword>
<dbReference type="PANTHER" id="PTHR23407:SF1">
    <property type="entry name" value="5-FORMYLTETRAHYDROFOLATE CYCLO-LIGASE"/>
    <property type="match status" value="1"/>
</dbReference>
<dbReference type="Proteomes" id="UP001213015">
    <property type="component" value="Unassembled WGS sequence"/>
</dbReference>
<evidence type="ECO:0000256" key="2">
    <source>
        <dbReference type="ARBA" id="ARBA00022741"/>
    </source>
</evidence>
<evidence type="ECO:0000256" key="4">
    <source>
        <dbReference type="PIRSR" id="PIRSR006806-1"/>
    </source>
</evidence>
<feature type="binding site" evidence="4">
    <location>
        <begin position="6"/>
        <end position="10"/>
    </location>
    <ligand>
        <name>ATP</name>
        <dbReference type="ChEBI" id="CHEBI:30616"/>
    </ligand>
</feature>
<dbReference type="EC" id="6.3.3.2" evidence="5"/>
<dbReference type="Pfam" id="PF01812">
    <property type="entry name" value="5-FTHF_cyc-lig"/>
    <property type="match status" value="1"/>
</dbReference>
<accession>A0AAP3GY87</accession>
<comment type="catalytic activity">
    <reaction evidence="5">
        <text>(6S)-5-formyl-5,6,7,8-tetrahydrofolate + ATP = (6R)-5,10-methenyltetrahydrofolate + ADP + phosphate</text>
        <dbReference type="Rhea" id="RHEA:10488"/>
        <dbReference type="ChEBI" id="CHEBI:30616"/>
        <dbReference type="ChEBI" id="CHEBI:43474"/>
        <dbReference type="ChEBI" id="CHEBI:57455"/>
        <dbReference type="ChEBI" id="CHEBI:57457"/>
        <dbReference type="ChEBI" id="CHEBI:456216"/>
        <dbReference type="EC" id="6.3.3.2"/>
    </reaction>
</comment>
<sequence length="185" mass="21263">MLNMKKKELRQRQILRLKEFAKKDRKVEEDILLQNKFLANSLLEGVKTIGVTCPLDFEIDNQIIIEQARKKGIKTYLAKSYHDKSMDFVYFDDQTRLEKSDFGVWEVANPTEINNQLDLLLVPGLAFSKVSHDRLGFGGGYYDCFLAEHNCKTVSLVNSVMLFDTPAWPIEVTDKQVGELITLTK</sequence>
<gene>
    <name evidence="6" type="ORF">L2422_05735</name>
</gene>
<dbReference type="AlphaFoldDB" id="A0AAP3GY87"/>
<dbReference type="InterPro" id="IPR024185">
    <property type="entry name" value="FTHF_cligase-like_sf"/>
</dbReference>
<proteinExistence type="inferred from homology"/>
<keyword evidence="2 4" id="KW-0547">Nucleotide-binding</keyword>
<dbReference type="GeneID" id="97459215"/>
<keyword evidence="5" id="KW-0479">Metal-binding</keyword>
<evidence type="ECO:0000256" key="3">
    <source>
        <dbReference type="ARBA" id="ARBA00022840"/>
    </source>
</evidence>
<dbReference type="EMBL" id="JAKHLF010000008">
    <property type="protein sequence ID" value="MCZ3844993.1"/>
    <property type="molecule type" value="Genomic_DNA"/>
</dbReference>
<comment type="cofactor">
    <cofactor evidence="5">
        <name>Mg(2+)</name>
        <dbReference type="ChEBI" id="CHEBI:18420"/>
    </cofactor>
</comment>
<feature type="binding site" evidence="4">
    <location>
        <position position="58"/>
    </location>
    <ligand>
        <name>substrate</name>
    </ligand>
</feature>
<name>A0AAP3GY87_9LACO</name>
<evidence type="ECO:0000313" key="6">
    <source>
        <dbReference type="EMBL" id="MCZ3844993.1"/>
    </source>
</evidence>
<dbReference type="RefSeq" id="WP_006587156.1">
    <property type="nucleotide sequence ID" value="NZ_CABMGH010000025.1"/>
</dbReference>
<evidence type="ECO:0000256" key="1">
    <source>
        <dbReference type="ARBA" id="ARBA00010638"/>
    </source>
</evidence>
<dbReference type="PANTHER" id="PTHR23407">
    <property type="entry name" value="ATPASE INHIBITOR/5-FORMYLTETRAHYDROFOLATE CYCLO-LIGASE"/>
    <property type="match status" value="1"/>
</dbReference>
<feature type="binding site" evidence="4">
    <location>
        <begin position="134"/>
        <end position="142"/>
    </location>
    <ligand>
        <name>ATP</name>
        <dbReference type="ChEBI" id="CHEBI:30616"/>
    </ligand>
</feature>
<dbReference type="Gene3D" id="3.40.50.10420">
    <property type="entry name" value="NagB/RpiA/CoA transferase-like"/>
    <property type="match status" value="1"/>
</dbReference>
<dbReference type="InterPro" id="IPR037171">
    <property type="entry name" value="NagB/RpiA_transferase-like"/>
</dbReference>
<dbReference type="GO" id="GO:0009396">
    <property type="term" value="P:folic acid-containing compound biosynthetic process"/>
    <property type="evidence" value="ECO:0007669"/>
    <property type="project" value="TreeGrafter"/>
</dbReference>
<organism evidence="6 7">
    <name type="scientific">Lactobacillus mulieris</name>
    <dbReference type="NCBI Taxonomy" id="2508708"/>
    <lineage>
        <taxon>Bacteria</taxon>
        <taxon>Bacillati</taxon>
        <taxon>Bacillota</taxon>
        <taxon>Bacilli</taxon>
        <taxon>Lactobacillales</taxon>
        <taxon>Lactobacillaceae</taxon>
        <taxon>Lactobacillus</taxon>
    </lineage>
</organism>
<dbReference type="GO" id="GO:0035999">
    <property type="term" value="P:tetrahydrofolate interconversion"/>
    <property type="evidence" value="ECO:0007669"/>
    <property type="project" value="TreeGrafter"/>
</dbReference>
<evidence type="ECO:0000256" key="5">
    <source>
        <dbReference type="RuleBase" id="RU361279"/>
    </source>
</evidence>
<dbReference type="GO" id="GO:0030272">
    <property type="term" value="F:5-formyltetrahydrofolate cyclo-ligase activity"/>
    <property type="evidence" value="ECO:0007669"/>
    <property type="project" value="UniProtKB-EC"/>
</dbReference>
<keyword evidence="5" id="KW-0460">Magnesium</keyword>